<dbReference type="OrthoDB" id="2423195at2759"/>
<keyword evidence="2" id="KW-1185">Reference proteome</keyword>
<protein>
    <submittedName>
        <fullName evidence="1">Uncharacterized protein</fullName>
    </submittedName>
</protein>
<reference evidence="1 2" key="1">
    <citation type="journal article" date="2013" name="Curr. Biol.">
        <title>The Genome of the Foraminiferan Reticulomyxa filosa.</title>
        <authorList>
            <person name="Glockner G."/>
            <person name="Hulsmann N."/>
            <person name="Schleicher M."/>
            <person name="Noegel A.A."/>
            <person name="Eichinger L."/>
            <person name="Gallinger C."/>
            <person name="Pawlowski J."/>
            <person name="Sierra R."/>
            <person name="Euteneuer U."/>
            <person name="Pillet L."/>
            <person name="Moustafa A."/>
            <person name="Platzer M."/>
            <person name="Groth M."/>
            <person name="Szafranski K."/>
            <person name="Schliwa M."/>
        </authorList>
    </citation>
    <scope>NUCLEOTIDE SEQUENCE [LARGE SCALE GENOMIC DNA]</scope>
</reference>
<organism evidence="1 2">
    <name type="scientific">Reticulomyxa filosa</name>
    <dbReference type="NCBI Taxonomy" id="46433"/>
    <lineage>
        <taxon>Eukaryota</taxon>
        <taxon>Sar</taxon>
        <taxon>Rhizaria</taxon>
        <taxon>Retaria</taxon>
        <taxon>Foraminifera</taxon>
        <taxon>Monothalamids</taxon>
        <taxon>Reticulomyxidae</taxon>
        <taxon>Reticulomyxa</taxon>
    </lineage>
</organism>
<sequence length="121" mass="14197">MEKAFFNRFERQWISYRKLLPPALIKKVENFQRYLCKTYNISNQNLPNLFCGFNEDTIPSAISCALSLKSDSKNEELTQTEIDSLLQLFSPLLNPEKIVELNLHEHFNDNNPIRPTFLTFV</sequence>
<evidence type="ECO:0000313" key="2">
    <source>
        <dbReference type="Proteomes" id="UP000023152"/>
    </source>
</evidence>
<evidence type="ECO:0000313" key="1">
    <source>
        <dbReference type="EMBL" id="ETN99175.1"/>
    </source>
</evidence>
<dbReference type="Proteomes" id="UP000023152">
    <property type="component" value="Unassembled WGS sequence"/>
</dbReference>
<gene>
    <name evidence="1" type="ORF">RFI_38307</name>
</gene>
<dbReference type="EMBL" id="ASPP01044677">
    <property type="protein sequence ID" value="ETN99175.1"/>
    <property type="molecule type" value="Genomic_DNA"/>
</dbReference>
<dbReference type="AlphaFoldDB" id="X6LCR9"/>
<name>X6LCR9_RETFI</name>
<comment type="caution">
    <text evidence="1">The sequence shown here is derived from an EMBL/GenBank/DDBJ whole genome shotgun (WGS) entry which is preliminary data.</text>
</comment>
<accession>X6LCR9</accession>
<proteinExistence type="predicted"/>